<proteinExistence type="predicted"/>
<evidence type="ECO:0000313" key="3">
    <source>
        <dbReference type="Proteomes" id="UP000295443"/>
    </source>
</evidence>
<comment type="caution">
    <text evidence="2">The sequence shown here is derived from an EMBL/GenBank/DDBJ whole genome shotgun (WGS) entry which is preliminary data.</text>
</comment>
<protein>
    <submittedName>
        <fullName evidence="2">N-acetyltransferase</fullName>
    </submittedName>
</protein>
<dbReference type="SUPFAM" id="SSF55729">
    <property type="entry name" value="Acyl-CoA N-acyltransferases (Nat)"/>
    <property type="match status" value="1"/>
</dbReference>
<dbReference type="PROSITE" id="PS51186">
    <property type="entry name" value="GNAT"/>
    <property type="match status" value="1"/>
</dbReference>
<dbReference type="EMBL" id="SJZB01000029">
    <property type="protein sequence ID" value="TCJ15243.1"/>
    <property type="molecule type" value="Genomic_DNA"/>
</dbReference>
<dbReference type="GO" id="GO:0016747">
    <property type="term" value="F:acyltransferase activity, transferring groups other than amino-acyl groups"/>
    <property type="evidence" value="ECO:0007669"/>
    <property type="project" value="InterPro"/>
</dbReference>
<dbReference type="Gene3D" id="3.40.630.30">
    <property type="match status" value="1"/>
</dbReference>
<evidence type="ECO:0000313" key="2">
    <source>
        <dbReference type="EMBL" id="TCJ15243.1"/>
    </source>
</evidence>
<dbReference type="PANTHER" id="PTHR43328">
    <property type="entry name" value="ACETYLTRANSFERASE-RELATED"/>
    <property type="match status" value="1"/>
</dbReference>
<gene>
    <name evidence="2" type="ORF">EZJ19_07930</name>
</gene>
<dbReference type="InterPro" id="IPR016181">
    <property type="entry name" value="Acyl_CoA_acyltransferase"/>
</dbReference>
<dbReference type="InterPro" id="IPR000182">
    <property type="entry name" value="GNAT_dom"/>
</dbReference>
<reference evidence="2 3" key="1">
    <citation type="submission" date="2019-03" db="EMBL/GenBank/DDBJ databases">
        <title>Genome sequence of Thiobacillaceae bacterium LSR1, a sulfur-oxidizing bacterium isolated from freshwater sediment.</title>
        <authorList>
            <person name="Li S."/>
        </authorList>
    </citation>
    <scope>NUCLEOTIDE SEQUENCE [LARGE SCALE GENOMIC DNA]</scope>
    <source>
        <strain evidence="2 3">LSR1</strain>
    </source>
</reference>
<dbReference type="AlphaFoldDB" id="A0A4R1BDV0"/>
<keyword evidence="2" id="KW-0808">Transferase</keyword>
<name>A0A4R1BDV0_9PROT</name>
<dbReference type="OrthoDB" id="9801656at2"/>
<dbReference type="PANTHER" id="PTHR43328:SF1">
    <property type="entry name" value="N-ACETYLTRANSFERASE DOMAIN-CONTAINING PROTEIN"/>
    <property type="match status" value="1"/>
</dbReference>
<evidence type="ECO:0000259" key="1">
    <source>
        <dbReference type="PROSITE" id="PS51186"/>
    </source>
</evidence>
<keyword evidence="3" id="KW-1185">Reference proteome</keyword>
<accession>A0A4R1BDV0</accession>
<organism evidence="2 3">
    <name type="scientific">Parasulfuritortus cantonensis</name>
    <dbReference type="NCBI Taxonomy" id="2528202"/>
    <lineage>
        <taxon>Bacteria</taxon>
        <taxon>Pseudomonadati</taxon>
        <taxon>Pseudomonadota</taxon>
        <taxon>Betaproteobacteria</taxon>
        <taxon>Nitrosomonadales</taxon>
        <taxon>Thiobacillaceae</taxon>
        <taxon>Parasulfuritortus</taxon>
    </lineage>
</organism>
<feature type="domain" description="N-acetyltransferase" evidence="1">
    <location>
        <begin position="8"/>
        <end position="170"/>
    </location>
</feature>
<dbReference type="Proteomes" id="UP000295443">
    <property type="component" value="Unassembled WGS sequence"/>
</dbReference>
<dbReference type="Pfam" id="PF13302">
    <property type="entry name" value="Acetyltransf_3"/>
    <property type="match status" value="1"/>
</dbReference>
<sequence length="170" mass="18977">MRIECDLCAVRDWQLGDDAALVAAANNRNVWRNLHHRFPHPFTQADARGWFSLLAAMPEPTHWAIEVGGVAVGGIGVDLGEGIYAKSGHFGYWLDEEYWGRGIMTVAVRVVSEYALSHFGLVRLEAPVFAWNPASMRVLEKAGFEREGILRKSVLKDGQLIDQVLYALVQ</sequence>